<proteinExistence type="predicted"/>
<sequence>MSSTTPSVEEVERDLRQFGERLAFLLAAADIPSDVKDAWVTLVPKMTLEQIDRLSGILERYVKGAVATDVRSFREEIEKLKEKQRTSLAAAAQTALDEMDAVEKQIQG</sequence>
<dbReference type="EMBL" id="LCAH01000008">
    <property type="protein sequence ID" value="KKR86800.1"/>
    <property type="molecule type" value="Genomic_DNA"/>
</dbReference>
<name>A0A0G0WQQ0_9BACT</name>
<gene>
    <name evidence="1" type="ORF">UU35_C0008G0014</name>
</gene>
<accession>A0A0G0WQQ0</accession>
<dbReference type="AlphaFoldDB" id="A0A0G0WQQ0"/>
<dbReference type="Proteomes" id="UP000034616">
    <property type="component" value="Unassembled WGS sequence"/>
</dbReference>
<evidence type="ECO:0000313" key="2">
    <source>
        <dbReference type="Proteomes" id="UP000034616"/>
    </source>
</evidence>
<reference evidence="1 2" key="1">
    <citation type="journal article" date="2015" name="Nature">
        <title>rRNA introns, odd ribosomes, and small enigmatic genomes across a large radiation of phyla.</title>
        <authorList>
            <person name="Brown C.T."/>
            <person name="Hug L.A."/>
            <person name="Thomas B.C."/>
            <person name="Sharon I."/>
            <person name="Castelle C.J."/>
            <person name="Singh A."/>
            <person name="Wilkins M.J."/>
            <person name="Williams K.H."/>
            <person name="Banfield J.F."/>
        </authorList>
    </citation>
    <scope>NUCLEOTIDE SEQUENCE [LARGE SCALE GENOMIC DNA]</scope>
</reference>
<protein>
    <submittedName>
        <fullName evidence="1">Uncharacterized protein</fullName>
    </submittedName>
</protein>
<comment type="caution">
    <text evidence="1">The sequence shown here is derived from an EMBL/GenBank/DDBJ whole genome shotgun (WGS) entry which is preliminary data.</text>
</comment>
<evidence type="ECO:0000313" key="1">
    <source>
        <dbReference type="EMBL" id="KKR86800.1"/>
    </source>
</evidence>
<organism evidence="1 2">
    <name type="scientific">Candidatus Uhrbacteria bacterium GW2011_GWC2_41_11</name>
    <dbReference type="NCBI Taxonomy" id="1618985"/>
    <lineage>
        <taxon>Bacteria</taxon>
        <taxon>Candidatus Uhriibacteriota</taxon>
    </lineage>
</organism>